<evidence type="ECO:0008006" key="4">
    <source>
        <dbReference type="Google" id="ProtNLM"/>
    </source>
</evidence>
<accession>A0ABW8D2V8</accession>
<evidence type="ECO:0000256" key="1">
    <source>
        <dbReference type="SAM" id="SignalP"/>
    </source>
</evidence>
<evidence type="ECO:0000313" key="2">
    <source>
        <dbReference type="EMBL" id="MFI9122985.1"/>
    </source>
</evidence>
<keyword evidence="1" id="KW-0732">Signal</keyword>
<keyword evidence="3" id="KW-1185">Reference proteome</keyword>
<dbReference type="EMBL" id="JBITYT010000013">
    <property type="protein sequence ID" value="MFI9122985.1"/>
    <property type="molecule type" value="Genomic_DNA"/>
</dbReference>
<comment type="caution">
    <text evidence="2">The sequence shown here is derived from an EMBL/GenBank/DDBJ whole genome shotgun (WGS) entry which is preliminary data.</text>
</comment>
<reference evidence="2 3" key="1">
    <citation type="submission" date="2024-10" db="EMBL/GenBank/DDBJ databases">
        <title>The Natural Products Discovery Center: Release of the First 8490 Sequenced Strains for Exploring Actinobacteria Biosynthetic Diversity.</title>
        <authorList>
            <person name="Kalkreuter E."/>
            <person name="Kautsar S.A."/>
            <person name="Yang D."/>
            <person name="Bader C.D."/>
            <person name="Teijaro C.N."/>
            <person name="Fluegel L."/>
            <person name="Davis C.M."/>
            <person name="Simpson J.R."/>
            <person name="Lauterbach L."/>
            <person name="Steele A.D."/>
            <person name="Gui C."/>
            <person name="Meng S."/>
            <person name="Li G."/>
            <person name="Viehrig K."/>
            <person name="Ye F."/>
            <person name="Su P."/>
            <person name="Kiefer A.F."/>
            <person name="Nichols A."/>
            <person name="Cepeda A.J."/>
            <person name="Yan W."/>
            <person name="Fan B."/>
            <person name="Jiang Y."/>
            <person name="Adhikari A."/>
            <person name="Zheng C.-J."/>
            <person name="Schuster L."/>
            <person name="Cowan T.M."/>
            <person name="Smanski M.J."/>
            <person name="Chevrette M.G."/>
            <person name="De Carvalho L.P.S."/>
            <person name="Shen B."/>
        </authorList>
    </citation>
    <scope>NUCLEOTIDE SEQUENCE [LARGE SCALE GENOMIC DNA]</scope>
    <source>
        <strain evidence="2 3">NPDC053346</strain>
    </source>
</reference>
<protein>
    <recommendedName>
        <fullName evidence="4">DoxX family protein</fullName>
    </recommendedName>
</protein>
<evidence type="ECO:0000313" key="3">
    <source>
        <dbReference type="Proteomes" id="UP001614391"/>
    </source>
</evidence>
<gene>
    <name evidence="2" type="ORF">ACIGW0_26930</name>
</gene>
<dbReference type="Proteomes" id="UP001614391">
    <property type="component" value="Unassembled WGS sequence"/>
</dbReference>
<dbReference type="RefSeq" id="WP_399619649.1">
    <property type="nucleotide sequence ID" value="NZ_JBITYT010000013.1"/>
</dbReference>
<sequence length="123" mass="12843">MPRPAHSALALAGLMAAAGATHFLAPKPFDSIVPRALPGSPRTWTRVSGAAELALAAGLAVPGTRRASARATALFLAAVFPANVKMAYDWRHRSTAARAVAYGRLPLQLPLVLWAGHAARAED</sequence>
<dbReference type="PANTHER" id="PTHR36974:SF1">
    <property type="entry name" value="DOXX FAMILY MEMBRANE PROTEIN"/>
    <property type="match status" value="1"/>
</dbReference>
<feature type="signal peptide" evidence="1">
    <location>
        <begin position="1"/>
        <end position="20"/>
    </location>
</feature>
<proteinExistence type="predicted"/>
<organism evidence="2 3">
    <name type="scientific">Streptomyces bikiniensis</name>
    <dbReference type="NCBI Taxonomy" id="1896"/>
    <lineage>
        <taxon>Bacteria</taxon>
        <taxon>Bacillati</taxon>
        <taxon>Actinomycetota</taxon>
        <taxon>Actinomycetes</taxon>
        <taxon>Kitasatosporales</taxon>
        <taxon>Streptomycetaceae</taxon>
        <taxon>Streptomyces</taxon>
    </lineage>
</organism>
<dbReference type="PANTHER" id="PTHR36974">
    <property type="entry name" value="MEMBRANE PROTEIN-RELATED"/>
    <property type="match status" value="1"/>
</dbReference>
<name>A0ABW8D2V8_STRBI</name>
<feature type="chain" id="PRO_5045145015" description="DoxX family protein" evidence="1">
    <location>
        <begin position="21"/>
        <end position="123"/>
    </location>
</feature>